<protein>
    <submittedName>
        <fullName evidence="3">DNA repair exonuclease</fullName>
    </submittedName>
</protein>
<dbReference type="PANTHER" id="PTHR30337:SF7">
    <property type="entry name" value="PHOSPHOESTERASE"/>
    <property type="match status" value="1"/>
</dbReference>
<dbReference type="SUPFAM" id="SSF56300">
    <property type="entry name" value="Metallo-dependent phosphatases"/>
    <property type="match status" value="1"/>
</dbReference>
<proteinExistence type="predicted"/>
<sequence>MSTEVSFIHAADLHLDSPFKGLAHVPDQLFKEIRESTFKALENLVSTAIVKQVDFVILVGDLFDNERQSLKAQVKLKKAFEELGRHHINVYLSYGNHDFIKGNIHPITYPSNVFVFSREEVDHFTYIKGGQPLANIYGFSYENRAVKQKKVSEYKIKDPNVPYHIAMLHGSIASNTEHDLYAPFQLGDLMQEHFSYWALGHIHKREVLKFKPPVVYPGNIQGRSRKESAEKGCYHVRLTETNMQTDFIPLQAIQFNSISVDLSHCKEIHEAEAYIRSEIAENDQLDVPQLLDLTIQGNTEKLKQWKNEQLLEDVIEIINESFIETKIWSYVYRYQISISEQDAFRSYEGEHFIGELTRQLKNASIATYISELYQHKDARKYMEKLSTEDIEEIKREAYDLLIHELLEK</sequence>
<dbReference type="GO" id="GO:0004527">
    <property type="term" value="F:exonuclease activity"/>
    <property type="evidence" value="ECO:0007669"/>
    <property type="project" value="UniProtKB-KW"/>
</dbReference>
<dbReference type="RefSeq" id="WP_343042415.1">
    <property type="nucleotide sequence ID" value="NZ_WOCA01000017.1"/>
</dbReference>
<evidence type="ECO:0000313" key="4">
    <source>
        <dbReference type="Proteomes" id="UP000469125"/>
    </source>
</evidence>
<gene>
    <name evidence="3" type="ORF">GMD78_16990</name>
</gene>
<evidence type="ECO:0000259" key="2">
    <source>
        <dbReference type="Pfam" id="PF00149"/>
    </source>
</evidence>
<keyword evidence="3" id="KW-0269">Exonuclease</keyword>
<reference evidence="3 4" key="1">
    <citation type="submission" date="2019-11" db="EMBL/GenBank/DDBJ databases">
        <authorList>
            <person name="Li X."/>
        </authorList>
    </citation>
    <scope>NUCLEOTIDE SEQUENCE [LARGE SCALE GENOMIC DNA]</scope>
    <source>
        <strain evidence="3 4">L9</strain>
    </source>
</reference>
<dbReference type="PANTHER" id="PTHR30337">
    <property type="entry name" value="COMPONENT OF ATP-DEPENDENT DSDNA EXONUCLEASE"/>
    <property type="match status" value="1"/>
</dbReference>
<dbReference type="Proteomes" id="UP000469125">
    <property type="component" value="Unassembled WGS sequence"/>
</dbReference>
<dbReference type="InterPro" id="IPR004843">
    <property type="entry name" value="Calcineurin-like_PHP"/>
</dbReference>
<keyword evidence="4" id="KW-1185">Reference proteome</keyword>
<dbReference type="InterPro" id="IPR014576">
    <property type="entry name" value="Pesterase_YhaO"/>
</dbReference>
<accession>A0A6N8FK96</accession>
<dbReference type="EMBL" id="WOCA01000017">
    <property type="protein sequence ID" value="MUK90070.1"/>
    <property type="molecule type" value="Genomic_DNA"/>
</dbReference>
<evidence type="ECO:0000313" key="3">
    <source>
        <dbReference type="EMBL" id="MUK90070.1"/>
    </source>
</evidence>
<comment type="caution">
    <text evidence="3">The sequence shown here is derived from an EMBL/GenBank/DDBJ whole genome shotgun (WGS) entry which is preliminary data.</text>
</comment>
<evidence type="ECO:0000256" key="1">
    <source>
        <dbReference type="ARBA" id="ARBA00022801"/>
    </source>
</evidence>
<dbReference type="Pfam" id="PF00149">
    <property type="entry name" value="Metallophos"/>
    <property type="match status" value="1"/>
</dbReference>
<dbReference type="CDD" id="cd00840">
    <property type="entry name" value="MPP_Mre11_N"/>
    <property type="match status" value="1"/>
</dbReference>
<dbReference type="AlphaFoldDB" id="A0A6N8FK96"/>
<keyword evidence="1" id="KW-0378">Hydrolase</keyword>
<dbReference type="PIRSF" id="PIRSF033091">
    <property type="entry name" value="Pesterase_YhaO"/>
    <property type="match status" value="1"/>
</dbReference>
<dbReference type="InterPro" id="IPR050535">
    <property type="entry name" value="DNA_Repair-Maintenance_Comp"/>
</dbReference>
<dbReference type="InterPro" id="IPR029052">
    <property type="entry name" value="Metallo-depent_PP-like"/>
</dbReference>
<keyword evidence="3" id="KW-0540">Nuclease</keyword>
<dbReference type="InterPro" id="IPR041796">
    <property type="entry name" value="Mre11_N"/>
</dbReference>
<name>A0A6N8FK96_9BACI</name>
<organism evidence="3 4">
    <name type="scientific">Ornithinibacillus caprae</name>
    <dbReference type="NCBI Taxonomy" id="2678566"/>
    <lineage>
        <taxon>Bacteria</taxon>
        <taxon>Bacillati</taxon>
        <taxon>Bacillota</taxon>
        <taxon>Bacilli</taxon>
        <taxon>Bacillales</taxon>
        <taxon>Bacillaceae</taxon>
        <taxon>Ornithinibacillus</taxon>
    </lineage>
</organism>
<dbReference type="Gene3D" id="3.60.21.10">
    <property type="match status" value="1"/>
</dbReference>
<feature type="domain" description="Calcineurin-like phosphoesterase" evidence="2">
    <location>
        <begin position="7"/>
        <end position="204"/>
    </location>
</feature>